<dbReference type="Proteomes" id="UP000248168">
    <property type="component" value="Unassembled WGS sequence"/>
</dbReference>
<dbReference type="InParanoid" id="A0A330L9Z5"/>
<reference evidence="4" key="1">
    <citation type="submission" date="2018-04" db="EMBL/GenBank/DDBJ databases">
        <authorList>
            <person name="Lucker S."/>
            <person name="Sakoula D."/>
        </authorList>
    </citation>
    <scope>NUCLEOTIDE SEQUENCE [LARGE SCALE GENOMIC DNA]</scope>
</reference>
<evidence type="ECO:0000313" key="3">
    <source>
        <dbReference type="EMBL" id="SPP66712.1"/>
    </source>
</evidence>
<proteinExistence type="predicted"/>
<dbReference type="AlphaFoldDB" id="A0A330L9Z5"/>
<feature type="region of interest" description="Disordered" evidence="1">
    <location>
        <begin position="1"/>
        <end position="26"/>
    </location>
</feature>
<evidence type="ECO:0000259" key="2">
    <source>
        <dbReference type="Pfam" id="PF07238"/>
    </source>
</evidence>
<protein>
    <recommendedName>
        <fullName evidence="2">PilZ domain-containing protein</fullName>
    </recommendedName>
</protein>
<dbReference type="Pfam" id="PF07238">
    <property type="entry name" value="PilZ"/>
    <property type="match status" value="1"/>
</dbReference>
<organism evidence="3 4">
    <name type="scientific">Nitrospira lenta</name>
    <dbReference type="NCBI Taxonomy" id="1436998"/>
    <lineage>
        <taxon>Bacteria</taxon>
        <taxon>Pseudomonadati</taxon>
        <taxon>Nitrospirota</taxon>
        <taxon>Nitrospiria</taxon>
        <taxon>Nitrospirales</taxon>
        <taxon>Nitrospiraceae</taxon>
        <taxon>Nitrospira</taxon>
    </lineage>
</organism>
<evidence type="ECO:0000313" key="4">
    <source>
        <dbReference type="Proteomes" id="UP000248168"/>
    </source>
</evidence>
<dbReference type="RefSeq" id="WP_121990835.1">
    <property type="nucleotide sequence ID" value="NZ_OUNR01000021.1"/>
</dbReference>
<dbReference type="Gene3D" id="2.40.10.220">
    <property type="entry name" value="predicted glycosyltransferase like domains"/>
    <property type="match status" value="1"/>
</dbReference>
<keyword evidence="4" id="KW-1185">Reference proteome</keyword>
<dbReference type="InterPro" id="IPR009875">
    <property type="entry name" value="PilZ_domain"/>
</dbReference>
<dbReference type="EMBL" id="OUNR01000021">
    <property type="protein sequence ID" value="SPP66712.1"/>
    <property type="molecule type" value="Genomic_DNA"/>
</dbReference>
<dbReference type="OrthoDB" id="9798360at2"/>
<gene>
    <name evidence="3" type="ORF">NITLEN_80140</name>
</gene>
<accession>A0A330L9Z5</accession>
<dbReference type="SUPFAM" id="SSF141371">
    <property type="entry name" value="PilZ domain-like"/>
    <property type="match status" value="1"/>
</dbReference>
<feature type="domain" description="PilZ" evidence="2">
    <location>
        <begin position="4"/>
        <end position="98"/>
    </location>
</feature>
<feature type="compositionally biased region" description="Basic and acidic residues" evidence="1">
    <location>
        <begin position="1"/>
        <end position="11"/>
    </location>
</feature>
<dbReference type="GO" id="GO:0035438">
    <property type="term" value="F:cyclic-di-GMP binding"/>
    <property type="evidence" value="ECO:0007669"/>
    <property type="project" value="InterPro"/>
</dbReference>
<sequence>MHERGRPRIEVDYPVTLSGEGGDGTGTMTNLTITGGEIESDLSAAIGAHFRVHIHLSGARNPIDIAIATVRWQRDHRFGVEFVRFESNAKAQLEEMLNQSDTASSL</sequence>
<evidence type="ECO:0000256" key="1">
    <source>
        <dbReference type="SAM" id="MobiDB-lite"/>
    </source>
</evidence>
<name>A0A330L9Z5_9BACT</name>